<dbReference type="InterPro" id="IPR052113">
    <property type="entry name" value="FYVE-type_Zinc_Finger"/>
</dbReference>
<evidence type="ECO:0000256" key="4">
    <source>
        <dbReference type="SAM" id="MobiDB-lite"/>
    </source>
</evidence>
<dbReference type="Pfam" id="PF01363">
    <property type="entry name" value="FYVE"/>
    <property type="match status" value="1"/>
</dbReference>
<feature type="domain" description="TH1" evidence="5">
    <location>
        <begin position="57"/>
        <end position="341"/>
    </location>
</feature>
<dbReference type="EMBL" id="CAKLCB010000253">
    <property type="protein sequence ID" value="CAH0517749.1"/>
    <property type="molecule type" value="Genomic_DNA"/>
</dbReference>
<dbReference type="PANTHER" id="PTHR39490">
    <property type="entry name" value="ARRESTIN DOMAIN-CONTAINING PROTEIN D"/>
    <property type="match status" value="1"/>
</dbReference>
<dbReference type="Proteomes" id="UP001158986">
    <property type="component" value="Unassembled WGS sequence"/>
</dbReference>
<evidence type="ECO:0000256" key="3">
    <source>
        <dbReference type="ARBA" id="ARBA00022833"/>
    </source>
</evidence>
<keyword evidence="7" id="KW-1185">Reference proteome</keyword>
<dbReference type="Gene3D" id="3.30.40.10">
    <property type="entry name" value="Zinc/RING finger domain, C3HC4 (zinc finger)"/>
    <property type="match status" value="1"/>
</dbReference>
<protein>
    <recommendedName>
        <fullName evidence="5">TH1 domain-containing protein</fullName>
    </recommendedName>
</protein>
<sequence>MVFIQTPEIFFELEKLREKKLGSFAMRIQKAWKRYFGRRHLLQLSHDITKLYTSNNKQRQRVSIYRPFDGDYLRDNAIREAVMEIIQHYKDSEKIVFLDEIEKVCPIAGVSPEGSPVAVVGRIVIITDQFLYLMEKRTWQPILDPKSAWLPPLVYLRRRLRLTAIEEITMSTLADPYFVLKVHQEPLFVEPNKSNWMDNKSTMVCMATGKKFGLFNRRHHCRYTGKIYCNDVCKQLEVVPDLGFYTPVRVYDKVLGLMCTEMPEDQLLLSEKKTEIAVTLVDAIRSSANVVTPISFSDSIRLRRAASVGLSKTPSQQIQFVASEHDIIKGDANSIQIYVAPGVPDEYIRKRRKREKARRKKLERQREAELAIRVQRQEQRSREREVERLRRVAEKKAKKQAEKEARKHALTVKKSTKASMDSARKFGENVQSSATNGSVVGANSELAAILARRRGV</sequence>
<dbReference type="InterPro" id="IPR011011">
    <property type="entry name" value="Znf_FYVE_PHD"/>
</dbReference>
<feature type="region of interest" description="Disordered" evidence="4">
    <location>
        <begin position="395"/>
        <end position="436"/>
    </location>
</feature>
<dbReference type="PANTHER" id="PTHR39490:SF8">
    <property type="entry name" value="ZINC FINGER FYVE DOMAIN-CONTAINING PROTEIN 21"/>
    <property type="match status" value="1"/>
</dbReference>
<dbReference type="InterPro" id="IPR000306">
    <property type="entry name" value="Znf_FYVE"/>
</dbReference>
<dbReference type="PROSITE" id="PS51757">
    <property type="entry name" value="TH1"/>
    <property type="match status" value="1"/>
</dbReference>
<organism evidence="6 7">
    <name type="scientific">Peronospora belbahrii</name>
    <dbReference type="NCBI Taxonomy" id="622444"/>
    <lineage>
        <taxon>Eukaryota</taxon>
        <taxon>Sar</taxon>
        <taxon>Stramenopiles</taxon>
        <taxon>Oomycota</taxon>
        <taxon>Peronosporomycetes</taxon>
        <taxon>Peronosporales</taxon>
        <taxon>Peronosporaceae</taxon>
        <taxon>Peronospora</taxon>
    </lineage>
</organism>
<gene>
    <name evidence="6" type="ORF">PBS001_LOCUS4339</name>
</gene>
<name>A0ABN8D097_9STRA</name>
<proteinExistence type="predicted"/>
<keyword evidence="3" id="KW-0862">Zinc</keyword>
<evidence type="ECO:0000256" key="2">
    <source>
        <dbReference type="ARBA" id="ARBA00022771"/>
    </source>
</evidence>
<evidence type="ECO:0000313" key="7">
    <source>
        <dbReference type="Proteomes" id="UP001158986"/>
    </source>
</evidence>
<evidence type="ECO:0000313" key="6">
    <source>
        <dbReference type="EMBL" id="CAH0517749.1"/>
    </source>
</evidence>
<keyword evidence="1" id="KW-0479">Metal-binding</keyword>
<dbReference type="SUPFAM" id="SSF57903">
    <property type="entry name" value="FYVE/PHD zinc finger"/>
    <property type="match status" value="1"/>
</dbReference>
<reference evidence="6 7" key="1">
    <citation type="submission" date="2021-11" db="EMBL/GenBank/DDBJ databases">
        <authorList>
            <person name="Islam A."/>
            <person name="Islam S."/>
            <person name="Flora M.S."/>
            <person name="Rahman M."/>
            <person name="Ziaur R.M."/>
            <person name="Epstein J.H."/>
            <person name="Hassan M."/>
            <person name="Klassen M."/>
            <person name="Woodard K."/>
            <person name="Webb A."/>
            <person name="Webby R.J."/>
            <person name="El Zowalaty M.E."/>
        </authorList>
    </citation>
    <scope>NUCLEOTIDE SEQUENCE [LARGE SCALE GENOMIC DNA]</scope>
    <source>
        <strain evidence="6">Pbs1</strain>
    </source>
</reference>
<comment type="caution">
    <text evidence="6">The sequence shown here is derived from an EMBL/GenBank/DDBJ whole genome shotgun (WGS) entry which is preliminary data.</text>
</comment>
<accession>A0ABN8D097</accession>
<dbReference type="InterPro" id="IPR013083">
    <property type="entry name" value="Znf_RING/FYVE/PHD"/>
</dbReference>
<evidence type="ECO:0000259" key="5">
    <source>
        <dbReference type="PROSITE" id="PS51757"/>
    </source>
</evidence>
<dbReference type="InterPro" id="IPR010926">
    <property type="entry name" value="Myosin_TH1"/>
</dbReference>
<dbReference type="SMART" id="SM00064">
    <property type="entry name" value="FYVE"/>
    <property type="match status" value="1"/>
</dbReference>
<feature type="compositionally biased region" description="Basic and acidic residues" evidence="4">
    <location>
        <begin position="395"/>
        <end position="407"/>
    </location>
</feature>
<dbReference type="Pfam" id="PF06017">
    <property type="entry name" value="Myosin_TH1"/>
    <property type="match status" value="1"/>
</dbReference>
<keyword evidence="2" id="KW-0863">Zinc-finger</keyword>
<evidence type="ECO:0000256" key="1">
    <source>
        <dbReference type="ARBA" id="ARBA00022723"/>
    </source>
</evidence>